<reference evidence="2 3" key="1">
    <citation type="submission" date="2019-07" db="EMBL/GenBank/DDBJ databases">
        <title>Genomics analysis of Aphanomyces spp. identifies a new class of oomycete effector associated with host adaptation.</title>
        <authorList>
            <person name="Gaulin E."/>
        </authorList>
    </citation>
    <scope>NUCLEOTIDE SEQUENCE [LARGE SCALE GENOMIC DNA]</scope>
    <source>
        <strain evidence="2 3">ATCC 201684</strain>
    </source>
</reference>
<name>A0A6G0WD45_9STRA</name>
<dbReference type="VEuPathDB" id="FungiDB:AeMF1_001631"/>
<protein>
    <submittedName>
        <fullName evidence="2">Uncharacterized protein</fullName>
    </submittedName>
</protein>
<dbReference type="PANTHER" id="PTHR34859">
    <property type="entry name" value="UNNAMED PRODUCT"/>
    <property type="match status" value="1"/>
</dbReference>
<accession>A0A6G0WD45</accession>
<organism evidence="2 3">
    <name type="scientific">Aphanomyces euteiches</name>
    <dbReference type="NCBI Taxonomy" id="100861"/>
    <lineage>
        <taxon>Eukaryota</taxon>
        <taxon>Sar</taxon>
        <taxon>Stramenopiles</taxon>
        <taxon>Oomycota</taxon>
        <taxon>Saprolegniomycetes</taxon>
        <taxon>Saprolegniales</taxon>
        <taxon>Verrucalvaceae</taxon>
        <taxon>Aphanomyces</taxon>
    </lineage>
</organism>
<dbReference type="AlphaFoldDB" id="A0A6G0WD45"/>
<sequence>MILLRYLVVVAFFVGFVDAKASKSIKAPSKAVKAVPKPANGASKSGGGEKKAKSSAGFCWKNSFGRGAGSIPQSCDPGQDRLGLLCYDKCPSGYSRKGLDCHQNCPSGFDDQGLFCRMKEYGRGGGYPWKFGDALNLNKARERCERDNGKGNCEQNGAIIYPKCKPGYDAFGCCLCRPKAFDCRKLGMQGQLDLSCSKFVQIGKPHVGKCPAGDENQAGLCYKKCKGGYGGVGPVCWAGNPSGWSNCGFGAAESSRRCAEVIKDQIMSVGQLAFNVVSGGAAKGLQSAWKAVKSKDVIQKAMKKISGKGFGVISKLEDSKDPADAVRLAAAITAMFDPTGVSDVVESFAFSTCDKVHR</sequence>
<dbReference type="EMBL" id="VJMJ01000247">
    <property type="protein sequence ID" value="KAF0725239.1"/>
    <property type="molecule type" value="Genomic_DNA"/>
</dbReference>
<dbReference type="PANTHER" id="PTHR34859:SF2">
    <property type="entry name" value="LYSM DOMAIN-CONTAINING PROTEIN"/>
    <property type="match status" value="1"/>
</dbReference>
<feature type="signal peptide" evidence="1">
    <location>
        <begin position="1"/>
        <end position="19"/>
    </location>
</feature>
<feature type="chain" id="PRO_5026062930" evidence="1">
    <location>
        <begin position="20"/>
        <end position="358"/>
    </location>
</feature>
<proteinExistence type="predicted"/>
<dbReference type="Proteomes" id="UP000481153">
    <property type="component" value="Unassembled WGS sequence"/>
</dbReference>
<gene>
    <name evidence="2" type="ORF">Ae201684_016256</name>
</gene>
<comment type="caution">
    <text evidence="2">The sequence shown here is derived from an EMBL/GenBank/DDBJ whole genome shotgun (WGS) entry which is preliminary data.</text>
</comment>
<evidence type="ECO:0000313" key="3">
    <source>
        <dbReference type="Proteomes" id="UP000481153"/>
    </source>
</evidence>
<evidence type="ECO:0000313" key="2">
    <source>
        <dbReference type="EMBL" id="KAF0725239.1"/>
    </source>
</evidence>
<evidence type="ECO:0000256" key="1">
    <source>
        <dbReference type="SAM" id="SignalP"/>
    </source>
</evidence>
<keyword evidence="1" id="KW-0732">Signal</keyword>
<keyword evidence="3" id="KW-1185">Reference proteome</keyword>